<organism evidence="1 2">
    <name type="scientific">Oryza sativa subsp. japonica</name>
    <name type="common">Rice</name>
    <dbReference type="NCBI Taxonomy" id="39947"/>
    <lineage>
        <taxon>Eukaryota</taxon>
        <taxon>Viridiplantae</taxon>
        <taxon>Streptophyta</taxon>
        <taxon>Embryophyta</taxon>
        <taxon>Tracheophyta</taxon>
        <taxon>Spermatophyta</taxon>
        <taxon>Magnoliopsida</taxon>
        <taxon>Liliopsida</taxon>
        <taxon>Poales</taxon>
        <taxon>Poaceae</taxon>
        <taxon>BOP clade</taxon>
        <taxon>Oryzoideae</taxon>
        <taxon>Oryzeae</taxon>
        <taxon>Oryzinae</taxon>
        <taxon>Oryza</taxon>
        <taxon>Oryza sativa</taxon>
    </lineage>
</organism>
<dbReference type="AlphaFoldDB" id="A0A0P0W618"/>
<sequence length="668" mass="71329">TSLKGGFGGLVIVEVGHGGQPFLHQRLNHRPHAILRRNLLDHIANVVLHVVPHRADDLLRRRAELNGDDLERAAAAGALDAHERGATEQVVLARQGLLVRPRQQRRHVVAAVLRRRVVEWVQRQRHGVADELLYLAVAVAGDVDQRAVDGRLLVQPAHRHHREELADAPEVGDEGEDGEVHVVVVDAVGVAGHPLGQLLRQLVHLDPVLLQLHGVRVHGVHAAAAIDGMSSSWLLGGEVLDLAEQPVMGVLLVLRLRDRRERLEDDHGVVRRHGAAALGAEHRVGDAIVVAREPHRLHDAGRVLLEPVRHRHVGAARPRPVVVDAEPAAAVQRGHPRRAVLLHQRAVDSCGLGRRVVHDVGGRDHGADMVVQQLQPVQLPHLLQLAGHLVDLVGEHPELAVLAGRGAEVSRNLGEKLGADADDRLDAEPGALLDDDVELLLHLQHDDGVEAHGARGERERDVVGVLVAIADQVSSGLGLGEAAHGDEQLRLGASLEAVAVAMAEGDEVLDDGLVLVHLDGEHALVPGRVAGAVDGAMEGGVEGVEAVLEHVGEAEDHRELGLLVAVVGGDGGGESSVDDGVDVDVLAGHGVAAMGLDGEVAMGVHGEVGVAPPEDVVHLTVVLLRHCCSFLLSLETIFLFLELQNHTTYYYCFIALLNSSSLSLIIIY</sequence>
<accession>A0A0P0W618</accession>
<dbReference type="Gramene" id="Os04t0107650-00">
    <property type="protein sequence ID" value="Os04t0107650-00"/>
    <property type="gene ID" value="Os04g0107650"/>
</dbReference>
<evidence type="ECO:0000313" key="2">
    <source>
        <dbReference type="Proteomes" id="UP000059680"/>
    </source>
</evidence>
<dbReference type="Proteomes" id="UP000059680">
    <property type="component" value="Chromosome 4"/>
</dbReference>
<protein>
    <submittedName>
        <fullName evidence="1">Os04g0107650 protein</fullName>
    </submittedName>
</protein>
<dbReference type="InParanoid" id="A0A0P0W618"/>
<keyword evidence="2" id="KW-1185">Reference proteome</keyword>
<dbReference type="EMBL" id="AP014960">
    <property type="protein sequence ID" value="BAS87547.1"/>
    <property type="molecule type" value="Genomic_DNA"/>
</dbReference>
<reference evidence="2" key="1">
    <citation type="journal article" date="2005" name="Nature">
        <title>The map-based sequence of the rice genome.</title>
        <authorList>
            <consortium name="International rice genome sequencing project (IRGSP)"/>
            <person name="Matsumoto T."/>
            <person name="Wu J."/>
            <person name="Kanamori H."/>
            <person name="Katayose Y."/>
            <person name="Fujisawa M."/>
            <person name="Namiki N."/>
            <person name="Mizuno H."/>
            <person name="Yamamoto K."/>
            <person name="Antonio B.A."/>
            <person name="Baba T."/>
            <person name="Sakata K."/>
            <person name="Nagamura Y."/>
            <person name="Aoki H."/>
            <person name="Arikawa K."/>
            <person name="Arita K."/>
            <person name="Bito T."/>
            <person name="Chiden Y."/>
            <person name="Fujitsuka N."/>
            <person name="Fukunaka R."/>
            <person name="Hamada M."/>
            <person name="Harada C."/>
            <person name="Hayashi A."/>
            <person name="Hijishita S."/>
            <person name="Honda M."/>
            <person name="Hosokawa S."/>
            <person name="Ichikawa Y."/>
            <person name="Idonuma A."/>
            <person name="Iijima M."/>
            <person name="Ikeda M."/>
            <person name="Ikeno M."/>
            <person name="Ito K."/>
            <person name="Ito S."/>
            <person name="Ito T."/>
            <person name="Ito Y."/>
            <person name="Ito Y."/>
            <person name="Iwabuchi A."/>
            <person name="Kamiya K."/>
            <person name="Karasawa W."/>
            <person name="Kurita K."/>
            <person name="Katagiri S."/>
            <person name="Kikuta A."/>
            <person name="Kobayashi H."/>
            <person name="Kobayashi N."/>
            <person name="Machita K."/>
            <person name="Maehara T."/>
            <person name="Masukawa M."/>
            <person name="Mizubayashi T."/>
            <person name="Mukai Y."/>
            <person name="Nagasaki H."/>
            <person name="Nagata Y."/>
            <person name="Naito S."/>
            <person name="Nakashima M."/>
            <person name="Nakama Y."/>
            <person name="Nakamichi Y."/>
            <person name="Nakamura M."/>
            <person name="Meguro A."/>
            <person name="Negishi M."/>
            <person name="Ohta I."/>
            <person name="Ohta T."/>
            <person name="Okamoto M."/>
            <person name="Ono N."/>
            <person name="Saji S."/>
            <person name="Sakaguchi M."/>
            <person name="Sakai K."/>
            <person name="Shibata M."/>
            <person name="Shimokawa T."/>
            <person name="Song J."/>
            <person name="Takazaki Y."/>
            <person name="Terasawa K."/>
            <person name="Tsugane M."/>
            <person name="Tsuji K."/>
            <person name="Ueda S."/>
            <person name="Waki K."/>
            <person name="Yamagata H."/>
            <person name="Yamamoto M."/>
            <person name="Yamamoto S."/>
            <person name="Yamane H."/>
            <person name="Yoshiki S."/>
            <person name="Yoshihara R."/>
            <person name="Yukawa K."/>
            <person name="Zhong H."/>
            <person name="Yano M."/>
            <person name="Yuan Q."/>
            <person name="Ouyang S."/>
            <person name="Liu J."/>
            <person name="Jones K.M."/>
            <person name="Gansberger K."/>
            <person name="Moffat K."/>
            <person name="Hill J."/>
            <person name="Bera J."/>
            <person name="Fadrosh D."/>
            <person name="Jin S."/>
            <person name="Johri S."/>
            <person name="Kim M."/>
            <person name="Overton L."/>
            <person name="Reardon M."/>
            <person name="Tsitrin T."/>
            <person name="Vuong H."/>
            <person name="Weaver B."/>
            <person name="Ciecko A."/>
            <person name="Tallon L."/>
            <person name="Jackson J."/>
            <person name="Pai G."/>
            <person name="Aken S.V."/>
            <person name="Utterback T."/>
            <person name="Reidmuller S."/>
            <person name="Feldblyum T."/>
            <person name="Hsiao J."/>
            <person name="Zismann V."/>
            <person name="Iobst S."/>
            <person name="de Vazeille A.R."/>
            <person name="Buell C.R."/>
            <person name="Ying K."/>
            <person name="Li Y."/>
            <person name="Lu T."/>
            <person name="Huang Y."/>
            <person name="Zhao Q."/>
            <person name="Feng Q."/>
            <person name="Zhang L."/>
            <person name="Zhu J."/>
            <person name="Weng Q."/>
            <person name="Mu J."/>
            <person name="Lu Y."/>
            <person name="Fan D."/>
            <person name="Liu Y."/>
            <person name="Guan J."/>
            <person name="Zhang Y."/>
            <person name="Yu S."/>
            <person name="Liu X."/>
            <person name="Zhang Y."/>
            <person name="Hong G."/>
            <person name="Han B."/>
            <person name="Choisne N."/>
            <person name="Demange N."/>
            <person name="Orjeda G."/>
            <person name="Samain S."/>
            <person name="Cattolico L."/>
            <person name="Pelletier E."/>
            <person name="Couloux A."/>
            <person name="Segurens B."/>
            <person name="Wincker P."/>
            <person name="D'Hont A."/>
            <person name="Scarpelli C."/>
            <person name="Weissenbach J."/>
            <person name="Salanoubat M."/>
            <person name="Quetier F."/>
            <person name="Yu Y."/>
            <person name="Kim H.R."/>
            <person name="Rambo T."/>
            <person name="Currie J."/>
            <person name="Collura K."/>
            <person name="Luo M."/>
            <person name="Yang T."/>
            <person name="Ammiraju J.S.S."/>
            <person name="Engler F."/>
            <person name="Soderlund C."/>
            <person name="Wing R.A."/>
            <person name="Palmer L.E."/>
            <person name="de la Bastide M."/>
            <person name="Spiegel L."/>
            <person name="Nascimento L."/>
            <person name="Zutavern T."/>
            <person name="O'Shaughnessy A."/>
            <person name="Dike S."/>
            <person name="Dedhia N."/>
            <person name="Preston R."/>
            <person name="Balija V."/>
            <person name="McCombie W.R."/>
            <person name="Chow T."/>
            <person name="Chen H."/>
            <person name="Chung M."/>
            <person name="Chen C."/>
            <person name="Shaw J."/>
            <person name="Wu H."/>
            <person name="Hsiao K."/>
            <person name="Chao Y."/>
            <person name="Chu M."/>
            <person name="Cheng C."/>
            <person name="Hour A."/>
            <person name="Lee P."/>
            <person name="Lin S."/>
            <person name="Lin Y."/>
            <person name="Liou J."/>
            <person name="Liu S."/>
            <person name="Hsing Y."/>
            <person name="Raghuvanshi S."/>
            <person name="Mohanty A."/>
            <person name="Bharti A.K."/>
            <person name="Gaur A."/>
            <person name="Gupta V."/>
            <person name="Kumar D."/>
            <person name="Ravi V."/>
            <person name="Vij S."/>
            <person name="Kapur A."/>
            <person name="Khurana P."/>
            <person name="Khurana P."/>
            <person name="Khurana J.P."/>
            <person name="Tyagi A.K."/>
            <person name="Gaikwad K."/>
            <person name="Singh A."/>
            <person name="Dalal V."/>
            <person name="Srivastava S."/>
            <person name="Dixit A."/>
            <person name="Pal A.K."/>
            <person name="Ghazi I.A."/>
            <person name="Yadav M."/>
            <person name="Pandit A."/>
            <person name="Bhargava A."/>
            <person name="Sureshbabu K."/>
            <person name="Batra K."/>
            <person name="Sharma T.R."/>
            <person name="Mohapatra T."/>
            <person name="Singh N.K."/>
            <person name="Messing J."/>
            <person name="Nelson A.B."/>
            <person name="Fuks G."/>
            <person name="Kavchok S."/>
            <person name="Keizer G."/>
            <person name="Linton E."/>
            <person name="Llaca V."/>
            <person name="Song R."/>
            <person name="Tanyolac B."/>
            <person name="Young S."/>
            <person name="Ho-Il K."/>
            <person name="Hahn J.H."/>
            <person name="Sangsakoo G."/>
            <person name="Vanavichit A."/>
            <person name="de Mattos Luiz.A.T."/>
            <person name="Zimmer P.D."/>
            <person name="Malone G."/>
            <person name="Dellagostin O."/>
            <person name="de Oliveira A.C."/>
            <person name="Bevan M."/>
            <person name="Bancroft I."/>
            <person name="Minx P."/>
            <person name="Cordum H."/>
            <person name="Wilson R."/>
            <person name="Cheng Z."/>
            <person name="Jin W."/>
            <person name="Jiang J."/>
            <person name="Leong S.A."/>
            <person name="Iwama H."/>
            <person name="Gojobori T."/>
            <person name="Itoh T."/>
            <person name="Niimura Y."/>
            <person name="Fujii Y."/>
            <person name="Habara T."/>
            <person name="Sakai H."/>
            <person name="Sato Y."/>
            <person name="Wilson G."/>
            <person name="Kumar K."/>
            <person name="McCouch S."/>
            <person name="Juretic N."/>
            <person name="Hoen D."/>
            <person name="Wright S."/>
            <person name="Bruskiewich R."/>
            <person name="Bureau T."/>
            <person name="Miyao A."/>
            <person name="Hirochika H."/>
            <person name="Nishikawa T."/>
            <person name="Kadowaki K."/>
            <person name="Sugiura M."/>
            <person name="Burr B."/>
            <person name="Sasaki T."/>
        </authorList>
    </citation>
    <scope>NUCLEOTIDE SEQUENCE [LARGE SCALE GENOMIC DNA]</scope>
    <source>
        <strain evidence="2">cv. Nipponbare</strain>
    </source>
</reference>
<reference evidence="1 2" key="3">
    <citation type="journal article" date="2013" name="Rice">
        <title>Improvement of the Oryza sativa Nipponbare reference genome using next generation sequence and optical map data.</title>
        <authorList>
            <person name="Kawahara Y."/>
            <person name="de la Bastide M."/>
            <person name="Hamilton J.P."/>
            <person name="Kanamori H."/>
            <person name="McCombie W.R."/>
            <person name="Ouyang S."/>
            <person name="Schwartz D.C."/>
            <person name="Tanaka T."/>
            <person name="Wu J."/>
            <person name="Zhou S."/>
            <person name="Childs K.L."/>
            <person name="Davidson R.M."/>
            <person name="Lin H."/>
            <person name="Quesada-Ocampo L."/>
            <person name="Vaillancourt B."/>
            <person name="Sakai H."/>
            <person name="Lee S.S."/>
            <person name="Kim J."/>
            <person name="Numa H."/>
            <person name="Itoh T."/>
            <person name="Buell C.R."/>
            <person name="Matsumoto T."/>
        </authorList>
    </citation>
    <scope>NUCLEOTIDE SEQUENCE [LARGE SCALE GENOMIC DNA]</scope>
    <source>
        <strain evidence="2">cv. Nipponbare</strain>
    </source>
</reference>
<name>A0A0P0W618_ORYSJ</name>
<feature type="non-terminal residue" evidence="1">
    <location>
        <position position="1"/>
    </location>
</feature>
<reference evidence="1 2" key="2">
    <citation type="journal article" date="2013" name="Plant Cell Physiol.">
        <title>Rice Annotation Project Database (RAP-DB): an integrative and interactive database for rice genomics.</title>
        <authorList>
            <person name="Sakai H."/>
            <person name="Lee S.S."/>
            <person name="Tanaka T."/>
            <person name="Numa H."/>
            <person name="Kim J."/>
            <person name="Kawahara Y."/>
            <person name="Wakimoto H."/>
            <person name="Yang C.C."/>
            <person name="Iwamoto M."/>
            <person name="Abe T."/>
            <person name="Yamada Y."/>
            <person name="Muto A."/>
            <person name="Inokuchi H."/>
            <person name="Ikemura T."/>
            <person name="Matsumoto T."/>
            <person name="Sasaki T."/>
            <person name="Itoh T."/>
        </authorList>
    </citation>
    <scope>NUCLEOTIDE SEQUENCE [LARGE SCALE GENOMIC DNA]</scope>
    <source>
        <strain evidence="2">cv. Nipponbare</strain>
    </source>
</reference>
<evidence type="ECO:0000313" key="1">
    <source>
        <dbReference type="EMBL" id="BAS87547.1"/>
    </source>
</evidence>
<dbReference type="PaxDb" id="39947-A0A0P0W618"/>
<proteinExistence type="predicted"/>
<gene>
    <name evidence="1" type="ordered locus">Os04g0107650</name>
    <name evidence="1" type="ORF">OSNPB_040107650</name>
</gene>